<keyword evidence="1" id="KW-0732">Signal</keyword>
<evidence type="ECO:0000256" key="1">
    <source>
        <dbReference type="SAM" id="SignalP"/>
    </source>
</evidence>
<dbReference type="CDD" id="cd06464">
    <property type="entry name" value="ACD_sHsps-like"/>
    <property type="match status" value="1"/>
</dbReference>
<proteinExistence type="predicted"/>
<feature type="signal peptide" evidence="1">
    <location>
        <begin position="1"/>
        <end position="22"/>
    </location>
</feature>
<dbReference type="PANTHER" id="PTHR34726:SF3">
    <property type="entry name" value="GUANYLATE-BINDING PROTEIN N-TERMINAL DOMAIN-CONTAINING PROTEIN-RELATED"/>
    <property type="match status" value="1"/>
</dbReference>
<accession>A0A814G4F9</accession>
<name>A0A814G4F9_9BILA</name>
<evidence type="ECO:0000313" key="2">
    <source>
        <dbReference type="EMBL" id="CAF0989905.1"/>
    </source>
</evidence>
<organism evidence="2 4">
    <name type="scientific">Rotaria sordida</name>
    <dbReference type="NCBI Taxonomy" id="392033"/>
    <lineage>
        <taxon>Eukaryota</taxon>
        <taxon>Metazoa</taxon>
        <taxon>Spiralia</taxon>
        <taxon>Gnathifera</taxon>
        <taxon>Rotifera</taxon>
        <taxon>Eurotatoria</taxon>
        <taxon>Bdelloidea</taxon>
        <taxon>Philodinida</taxon>
        <taxon>Philodinidae</taxon>
        <taxon>Rotaria</taxon>
    </lineage>
</organism>
<evidence type="ECO:0008006" key="6">
    <source>
        <dbReference type="Google" id="ProtNLM"/>
    </source>
</evidence>
<dbReference type="Gene3D" id="3.40.50.300">
    <property type="entry name" value="P-loop containing nucleotide triphosphate hydrolases"/>
    <property type="match status" value="1"/>
</dbReference>
<protein>
    <recommendedName>
        <fullName evidence="6">G domain-containing protein</fullName>
    </recommendedName>
</protein>
<dbReference type="EMBL" id="CAJNOH010000298">
    <property type="protein sequence ID" value="CAF0989905.1"/>
    <property type="molecule type" value="Genomic_DNA"/>
</dbReference>
<evidence type="ECO:0000313" key="4">
    <source>
        <dbReference type="Proteomes" id="UP000663854"/>
    </source>
</evidence>
<dbReference type="PANTHER" id="PTHR34726">
    <property type="entry name" value="GBP DOMAIN-CONTAINING PROTEIN"/>
    <property type="match status" value="1"/>
</dbReference>
<sequence>MACFMAYVAWLVLAFMSSEGLAGTNLQHIKELLETIRHAANAWEILKNLPPTLAENFLSVTSKDGAKKEQRSSYDFVVDLTRPTDIYDALKAYPLLFPLGKQSYDNKTKDSFNRFVINVVGRYNVGKTYVLRLLANINLGDAFIERTNGISVSLPLLQETNNVPMALIDTAGSRTPVEYSSKTFHRLSYEKQLSDSFVQEIAFNSAEIFILVLNQLTLDDELYLKTLHKRLQEKGYRDDEIKQRLLIVHNYFNLKTIKEVEKVETTELKNIFKAVKQPQGYWLSEYFKHFVLADSNSKAGKHYNQRSIAEVITMIHGSPAAKENDLLTRIIKEIEKLLSKFLIEQSSSISKQQEPIEGTAVGYVAAKIELDHNKQHRIQLTDKRQINVDLEIKELIWDKLQPWYFICSREPLGNNVILSKNLKFNEDGSIYIDYSSQFIPDIQVAIMNQDGDVGITIECPSCSPNFTVRPLKATIIVQGEKIPDATLKDYVNTRRTGKFEIQIPIGKLDEDKVYELRSLKKEFSNGVIKITVPALRDEF</sequence>
<dbReference type="InterPro" id="IPR027417">
    <property type="entry name" value="P-loop_NTPase"/>
</dbReference>
<gene>
    <name evidence="3" type="ORF">JXQ802_LOCUS28920</name>
    <name evidence="2" type="ORF">PYM288_LOCUS14059</name>
</gene>
<evidence type="ECO:0000313" key="3">
    <source>
        <dbReference type="EMBL" id="CAF1289506.1"/>
    </source>
</evidence>
<dbReference type="SUPFAM" id="SSF52540">
    <property type="entry name" value="P-loop containing nucleoside triphosphate hydrolases"/>
    <property type="match status" value="1"/>
</dbReference>
<feature type="chain" id="PRO_5036410116" description="G domain-containing protein" evidence="1">
    <location>
        <begin position="23"/>
        <end position="539"/>
    </location>
</feature>
<dbReference type="EMBL" id="CAJNOL010001110">
    <property type="protein sequence ID" value="CAF1289506.1"/>
    <property type="molecule type" value="Genomic_DNA"/>
</dbReference>
<reference evidence="2" key="1">
    <citation type="submission" date="2021-02" db="EMBL/GenBank/DDBJ databases">
        <authorList>
            <person name="Nowell W R."/>
        </authorList>
    </citation>
    <scope>NUCLEOTIDE SEQUENCE</scope>
</reference>
<dbReference type="AlphaFoldDB" id="A0A814G4F9"/>
<dbReference type="CDD" id="cd00882">
    <property type="entry name" value="Ras_like_GTPase"/>
    <property type="match status" value="1"/>
</dbReference>
<comment type="caution">
    <text evidence="2">The sequence shown here is derived from an EMBL/GenBank/DDBJ whole genome shotgun (WGS) entry which is preliminary data.</text>
</comment>
<dbReference type="Proteomes" id="UP000663870">
    <property type="component" value="Unassembled WGS sequence"/>
</dbReference>
<keyword evidence="5" id="KW-1185">Reference proteome</keyword>
<dbReference type="Proteomes" id="UP000663854">
    <property type="component" value="Unassembled WGS sequence"/>
</dbReference>
<evidence type="ECO:0000313" key="5">
    <source>
        <dbReference type="Proteomes" id="UP000663870"/>
    </source>
</evidence>